<evidence type="ECO:0000313" key="2">
    <source>
        <dbReference type="EMBL" id="GBF99221.1"/>
    </source>
</evidence>
<organism evidence="2 3">
    <name type="scientific">Raphidocelis subcapitata</name>
    <dbReference type="NCBI Taxonomy" id="307507"/>
    <lineage>
        <taxon>Eukaryota</taxon>
        <taxon>Viridiplantae</taxon>
        <taxon>Chlorophyta</taxon>
        <taxon>core chlorophytes</taxon>
        <taxon>Chlorophyceae</taxon>
        <taxon>CS clade</taxon>
        <taxon>Sphaeropleales</taxon>
        <taxon>Selenastraceae</taxon>
        <taxon>Raphidocelis</taxon>
    </lineage>
</organism>
<dbReference type="Proteomes" id="UP000247498">
    <property type="component" value="Unassembled WGS sequence"/>
</dbReference>
<keyword evidence="3" id="KW-1185">Reference proteome</keyword>
<accession>A0A2V0PHC7</accession>
<dbReference type="EMBL" id="BDRX01000150">
    <property type="protein sequence ID" value="GBF99221.1"/>
    <property type="molecule type" value="Genomic_DNA"/>
</dbReference>
<feature type="region of interest" description="Disordered" evidence="1">
    <location>
        <begin position="1"/>
        <end position="75"/>
    </location>
</feature>
<name>A0A2V0PHC7_9CHLO</name>
<reference evidence="2 3" key="1">
    <citation type="journal article" date="2018" name="Sci. Rep.">
        <title>Raphidocelis subcapitata (=Pseudokirchneriella subcapitata) provides an insight into genome evolution and environmental adaptations in the Sphaeropleales.</title>
        <authorList>
            <person name="Suzuki S."/>
            <person name="Yamaguchi H."/>
            <person name="Nakajima N."/>
            <person name="Kawachi M."/>
        </authorList>
    </citation>
    <scope>NUCLEOTIDE SEQUENCE [LARGE SCALE GENOMIC DNA]</scope>
    <source>
        <strain evidence="2 3">NIES-35</strain>
    </source>
</reference>
<comment type="caution">
    <text evidence="2">The sequence shown here is derived from an EMBL/GenBank/DDBJ whole genome shotgun (WGS) entry which is preliminary data.</text>
</comment>
<feature type="compositionally biased region" description="Low complexity" evidence="1">
    <location>
        <begin position="17"/>
        <end position="31"/>
    </location>
</feature>
<dbReference type="AlphaFoldDB" id="A0A2V0PHC7"/>
<feature type="compositionally biased region" description="Low complexity" evidence="1">
    <location>
        <begin position="39"/>
        <end position="53"/>
    </location>
</feature>
<evidence type="ECO:0000256" key="1">
    <source>
        <dbReference type="SAM" id="MobiDB-lite"/>
    </source>
</evidence>
<dbReference type="InParanoid" id="A0A2V0PHC7"/>
<protein>
    <submittedName>
        <fullName evidence="2">Uncharacterized protein</fullName>
    </submittedName>
</protein>
<gene>
    <name evidence="2" type="ORF">Rsub_11428</name>
</gene>
<evidence type="ECO:0000313" key="3">
    <source>
        <dbReference type="Proteomes" id="UP000247498"/>
    </source>
</evidence>
<proteinExistence type="predicted"/>
<sequence>MAPLSADARCGHRRAVHAAAPRAPRSAGAARPARRPRVAARPAPAAPWATRHAYPGPGSAGSCEEGDAPQPPAARPLPVGSAAYFAAKSVLQSYDEDAEGCFEAAAARAARAARRATLRPAPGNLEGALAPWLAADADAAAARAAAAVKAAAGRVPPHRYAHLTAWLAARADGAAGAVEAAFEALQRERGLQALPPHPWARAYDEEAHGGELTGGAGGGAGALGSL</sequence>